<dbReference type="Gene3D" id="2.60.40.1120">
    <property type="entry name" value="Carboxypeptidase-like, regulatory domain"/>
    <property type="match status" value="1"/>
</dbReference>
<dbReference type="Proteomes" id="UP000292884">
    <property type="component" value="Unassembled WGS sequence"/>
</dbReference>
<comment type="caution">
    <text evidence="4">The sequence shown here is derived from an EMBL/GenBank/DDBJ whole genome shotgun (WGS) entry which is preliminary data.</text>
</comment>
<keyword evidence="2" id="KW-0732">Signal</keyword>
<evidence type="ECO:0000313" key="4">
    <source>
        <dbReference type="EMBL" id="TCC89094.1"/>
    </source>
</evidence>
<dbReference type="InterPro" id="IPR041700">
    <property type="entry name" value="OMP_b-brl_3"/>
</dbReference>
<sequence length="943" mass="106331">MRFLFVLTIGMLCLCASSSYAQQPTNPSAPTTGTIKGIVRDTAHNYVLKAATVSIYRADSSVLNYQLSNNYGEFKFTNVPIGQILRIDISNIGYETLRQKITIPKGETLLDLKTLVLNPRNETLKEVVISIPPITYNNDTLEINAAAFKLDTNATVEDLLKKVPNITVWGDGIITVNGKEVKSLLVNGKQFFDGDNKVTLQNIPKNALEKIQIFNNADRNNPLDSNLIANLKLKKGKDRSYFGKIGIGYGTDNHYQLDGNINFTTPKLQLSIIGATNDVNKIPNDINTLVRNSTFKGIGTSVEYQPDFRQTGINKGIVAGAKMNYNFTPDSKEWNNKSSMSADYYFRNTETNNSGKTDNITTLSTNNKIFSLSENTSVNNSESHRINSQFNYFKKNHQIDISESFNTDNSSSKSINLRNASDNNNKPISTNDGRSTSNSDSQNLNLRANYSYNNYNNWKQRFKGFNLSYNLSMNNRNSDRNEITEFKDLLTPTLNRDFNRNYQTDAKTLNQNINLTVRDLRSLIFGNKNLSDFNGEITAKLDLDNNKNNNQVQDLNSGTYQVNNYLSNNLQTNQAVFTPGFSISKNFSKNLSNRYNKNLSIRFTAAQQLSYQDNKSIKSFQNINRDYNNFIPTASISYSNYQYGTHQTSISLNYNTQIIIPTINQLAPLTDSTNLYNLQRGNLNLVEAKTKSLNLSIYRYDMRSKNTLNFSANASIGLTEDAIIDSSFIDARNRRNNYLANADGTKYARIYGDVRKSLKFKSAELKFGYTTSFNVNRTPNYLNGLFNFSNNTSTENKISTNFTFKDKFALEGAQSIGTSSSKQKSLNTAYKNTTLTSSLSTNYNFTKKFSLNSNVSFNSNNPSVGETVNFTIWNAEFNYRFTKGNNAEIKLSALDLLKQNRAIFNFAGTNTFTTSTRNVLQQYFMVTLSYYPRKFGNNAAVKK</sequence>
<dbReference type="SUPFAM" id="SSF49464">
    <property type="entry name" value="Carboxypeptidase regulatory domain-like"/>
    <property type="match status" value="1"/>
</dbReference>
<gene>
    <name evidence="4" type="ORF">EZ428_15440</name>
</gene>
<dbReference type="Pfam" id="PF13620">
    <property type="entry name" value="CarboxypepD_reg"/>
    <property type="match status" value="1"/>
</dbReference>
<evidence type="ECO:0000256" key="2">
    <source>
        <dbReference type="SAM" id="SignalP"/>
    </source>
</evidence>
<dbReference type="AlphaFoldDB" id="A0A4R0MSX8"/>
<organism evidence="4 5">
    <name type="scientific">Pedobacter frigiditerrae</name>
    <dbReference type="NCBI Taxonomy" id="2530452"/>
    <lineage>
        <taxon>Bacteria</taxon>
        <taxon>Pseudomonadati</taxon>
        <taxon>Bacteroidota</taxon>
        <taxon>Sphingobacteriia</taxon>
        <taxon>Sphingobacteriales</taxon>
        <taxon>Sphingobacteriaceae</taxon>
        <taxon>Pedobacter</taxon>
    </lineage>
</organism>
<feature type="region of interest" description="Disordered" evidence="1">
    <location>
        <begin position="404"/>
        <end position="444"/>
    </location>
</feature>
<name>A0A4R0MSX8_9SPHI</name>
<accession>A0A4R0MSX8</accession>
<protein>
    <submittedName>
        <fullName evidence="4">TonB-dependent receptor</fullName>
    </submittedName>
</protein>
<dbReference type="InterPro" id="IPR008969">
    <property type="entry name" value="CarboxyPept-like_regulatory"/>
</dbReference>
<dbReference type="Pfam" id="PF14905">
    <property type="entry name" value="OMP_b-brl_3"/>
    <property type="match status" value="1"/>
</dbReference>
<feature type="signal peptide" evidence="2">
    <location>
        <begin position="1"/>
        <end position="21"/>
    </location>
</feature>
<keyword evidence="5" id="KW-1185">Reference proteome</keyword>
<evidence type="ECO:0000259" key="3">
    <source>
        <dbReference type="Pfam" id="PF14905"/>
    </source>
</evidence>
<proteinExistence type="predicted"/>
<dbReference type="SUPFAM" id="SSF56935">
    <property type="entry name" value="Porins"/>
    <property type="match status" value="1"/>
</dbReference>
<reference evidence="4 5" key="1">
    <citation type="submission" date="2019-02" db="EMBL/GenBank/DDBJ databases">
        <title>Pedobacter sp. RP-1-13 sp. nov., isolated from Arctic soil.</title>
        <authorList>
            <person name="Dahal R.H."/>
        </authorList>
    </citation>
    <scope>NUCLEOTIDE SEQUENCE [LARGE SCALE GENOMIC DNA]</scope>
    <source>
        <strain evidence="4 5">RP-1-13</strain>
    </source>
</reference>
<feature type="chain" id="PRO_5020992142" evidence="2">
    <location>
        <begin position="22"/>
        <end position="943"/>
    </location>
</feature>
<dbReference type="EMBL" id="SJSK01000004">
    <property type="protein sequence ID" value="TCC89094.1"/>
    <property type="molecule type" value="Genomic_DNA"/>
</dbReference>
<dbReference type="OrthoDB" id="1086219at2"/>
<dbReference type="RefSeq" id="WP_131554084.1">
    <property type="nucleotide sequence ID" value="NZ_SJSK01000004.1"/>
</dbReference>
<keyword evidence="4" id="KW-0675">Receptor</keyword>
<evidence type="ECO:0000256" key="1">
    <source>
        <dbReference type="SAM" id="MobiDB-lite"/>
    </source>
</evidence>
<feature type="domain" description="Outer membrane protein beta-barrel" evidence="3">
    <location>
        <begin position="463"/>
        <end position="930"/>
    </location>
</feature>
<evidence type="ECO:0000313" key="5">
    <source>
        <dbReference type="Proteomes" id="UP000292884"/>
    </source>
</evidence>